<evidence type="ECO:0000313" key="2">
    <source>
        <dbReference type="EMBL" id="CAK7343030.1"/>
    </source>
</evidence>
<name>A0AAV1S0Z1_9ROSI</name>
<evidence type="ECO:0000313" key="3">
    <source>
        <dbReference type="Proteomes" id="UP001314170"/>
    </source>
</evidence>
<gene>
    <name evidence="2" type="ORF">DCAF_LOCUS17099</name>
</gene>
<keyword evidence="3" id="KW-1185">Reference proteome</keyword>
<reference evidence="2 3" key="1">
    <citation type="submission" date="2024-01" db="EMBL/GenBank/DDBJ databases">
        <authorList>
            <person name="Waweru B."/>
        </authorList>
    </citation>
    <scope>NUCLEOTIDE SEQUENCE [LARGE SCALE GENOMIC DNA]</scope>
</reference>
<organism evidence="2 3">
    <name type="scientific">Dovyalis caffra</name>
    <dbReference type="NCBI Taxonomy" id="77055"/>
    <lineage>
        <taxon>Eukaryota</taxon>
        <taxon>Viridiplantae</taxon>
        <taxon>Streptophyta</taxon>
        <taxon>Embryophyta</taxon>
        <taxon>Tracheophyta</taxon>
        <taxon>Spermatophyta</taxon>
        <taxon>Magnoliopsida</taxon>
        <taxon>eudicotyledons</taxon>
        <taxon>Gunneridae</taxon>
        <taxon>Pentapetalae</taxon>
        <taxon>rosids</taxon>
        <taxon>fabids</taxon>
        <taxon>Malpighiales</taxon>
        <taxon>Salicaceae</taxon>
        <taxon>Flacourtieae</taxon>
        <taxon>Dovyalis</taxon>
    </lineage>
</organism>
<dbReference type="EMBL" id="CAWUPB010001160">
    <property type="protein sequence ID" value="CAK7343030.1"/>
    <property type="molecule type" value="Genomic_DNA"/>
</dbReference>
<comment type="caution">
    <text evidence="2">The sequence shown here is derived from an EMBL/GenBank/DDBJ whole genome shotgun (WGS) entry which is preliminary data.</text>
</comment>
<proteinExistence type="predicted"/>
<evidence type="ECO:0000256" key="1">
    <source>
        <dbReference type="SAM" id="MobiDB-lite"/>
    </source>
</evidence>
<protein>
    <submittedName>
        <fullName evidence="2">Uncharacterized protein</fullName>
    </submittedName>
</protein>
<sequence>MARVLSKPEDDLPKKQTRLPDSEKEMLHAIKIDHHLEILRHESSCSLEAPYKLHRHCKRKAWINRSLLPKWDNQVGFYGIVHTIPPLVLHCLQPTSF</sequence>
<dbReference type="Proteomes" id="UP001314170">
    <property type="component" value="Unassembled WGS sequence"/>
</dbReference>
<feature type="region of interest" description="Disordered" evidence="1">
    <location>
        <begin position="1"/>
        <end position="20"/>
    </location>
</feature>
<accession>A0AAV1S0Z1</accession>
<dbReference type="AlphaFoldDB" id="A0AAV1S0Z1"/>